<feature type="non-terminal residue" evidence="1">
    <location>
        <position position="70"/>
    </location>
</feature>
<keyword evidence="2" id="KW-1185">Reference proteome</keyword>
<evidence type="ECO:0000313" key="1">
    <source>
        <dbReference type="EMBL" id="MCD0265332.1"/>
    </source>
</evidence>
<reference evidence="1" key="1">
    <citation type="submission" date="2021-02" db="EMBL/GenBank/DDBJ databases">
        <title>Copper resistance gene diversity in local Xanthomonas species at agrochemical polluted sites in Trinidad, Trinidad and Tobago.</title>
        <authorList>
            <person name="Ramnarine S.D.B.J."/>
            <person name="Ramsubhag A."/>
            <person name="Jayaraman J."/>
        </authorList>
    </citation>
    <scope>NUCLEOTIDE SEQUENCE</scope>
    <source>
        <strain evidence="1">CaNP6A</strain>
    </source>
</reference>
<organism evidence="1 2">
    <name type="scientific">Xanthomonas melonis</name>
    <dbReference type="NCBI Taxonomy" id="56456"/>
    <lineage>
        <taxon>Bacteria</taxon>
        <taxon>Pseudomonadati</taxon>
        <taxon>Pseudomonadota</taxon>
        <taxon>Gammaproteobacteria</taxon>
        <taxon>Lysobacterales</taxon>
        <taxon>Lysobacteraceae</taxon>
        <taxon>Xanthomonas</taxon>
    </lineage>
</organism>
<comment type="caution">
    <text evidence="1">The sequence shown here is derived from an EMBL/GenBank/DDBJ whole genome shotgun (WGS) entry which is preliminary data.</text>
</comment>
<gene>
    <name evidence="1" type="ORF">JWH11_02535</name>
</gene>
<proteinExistence type="predicted"/>
<accession>A0ABS8NQU0</accession>
<protein>
    <submittedName>
        <fullName evidence="1">Uncharacterized protein</fullName>
    </submittedName>
</protein>
<evidence type="ECO:0000313" key="2">
    <source>
        <dbReference type="Proteomes" id="UP001430396"/>
    </source>
</evidence>
<sequence length="70" mass="7385">MMWFSAFSTTSEGQPCSCSNVEAVRRRSWMVKAGVSADVKLTHCGEVKVTHLGHDGGLLKAADVDSGASS</sequence>
<name>A0ABS8NQU0_9XANT</name>
<dbReference type="EMBL" id="JAFFQI010000173">
    <property type="protein sequence ID" value="MCD0265332.1"/>
    <property type="molecule type" value="Genomic_DNA"/>
</dbReference>
<dbReference type="Proteomes" id="UP001430396">
    <property type="component" value="Unassembled WGS sequence"/>
</dbReference>